<accession>A0A9P0X9Q6</accession>
<reference evidence="2" key="1">
    <citation type="submission" date="2022-05" db="EMBL/GenBank/DDBJ databases">
        <authorList>
            <person name="Okamura Y."/>
        </authorList>
    </citation>
    <scope>NUCLEOTIDE SEQUENCE</scope>
</reference>
<evidence type="ECO:0000313" key="3">
    <source>
        <dbReference type="Proteomes" id="UP001152562"/>
    </source>
</evidence>
<feature type="compositionally biased region" description="Basic and acidic residues" evidence="1">
    <location>
        <begin position="13"/>
        <end position="27"/>
    </location>
</feature>
<keyword evidence="3" id="KW-1185">Reference proteome</keyword>
<proteinExistence type="predicted"/>
<sequence>MCGDHPSVTKTELNVKEAALEDNDKRPASSFAKLSPTVFELLFILDLFHFYIELLYHDRLDHVGLALRQAMKSKHSFQPSRTERSMLSSEQRARTMSEHALRAMEARRRAGTEAHQRSDGDPLHANRALIQGKNNIIFLSGIGEFPLAAILGVRVGAGSAGLPSPALPRGHSGEGLACHLQILPILPSVDGGQLAQRERRQRPSLSDRSRVRHRPSVRALLRLVSVVLRDAVGGGTVVLGRRREAEHLRRAQDNQLHR</sequence>
<dbReference type="AlphaFoldDB" id="A0A9P0X9Q6"/>
<protein>
    <submittedName>
        <fullName evidence="2">Uncharacterized protein</fullName>
    </submittedName>
</protein>
<gene>
    <name evidence="2" type="ORF">PIBRA_LOCUS6539</name>
</gene>
<organism evidence="2 3">
    <name type="scientific">Pieris brassicae</name>
    <name type="common">White butterfly</name>
    <name type="synonym">Large white butterfly</name>
    <dbReference type="NCBI Taxonomy" id="7116"/>
    <lineage>
        <taxon>Eukaryota</taxon>
        <taxon>Metazoa</taxon>
        <taxon>Ecdysozoa</taxon>
        <taxon>Arthropoda</taxon>
        <taxon>Hexapoda</taxon>
        <taxon>Insecta</taxon>
        <taxon>Pterygota</taxon>
        <taxon>Neoptera</taxon>
        <taxon>Endopterygota</taxon>
        <taxon>Lepidoptera</taxon>
        <taxon>Glossata</taxon>
        <taxon>Ditrysia</taxon>
        <taxon>Papilionoidea</taxon>
        <taxon>Pieridae</taxon>
        <taxon>Pierinae</taxon>
        <taxon>Pieris</taxon>
    </lineage>
</organism>
<name>A0A9P0X9Q6_PIEBR</name>
<evidence type="ECO:0000256" key="1">
    <source>
        <dbReference type="SAM" id="MobiDB-lite"/>
    </source>
</evidence>
<feature type="region of interest" description="Disordered" evidence="1">
    <location>
        <begin position="1"/>
        <end position="27"/>
    </location>
</feature>
<evidence type="ECO:0000313" key="2">
    <source>
        <dbReference type="EMBL" id="CAH4029832.1"/>
    </source>
</evidence>
<dbReference type="EMBL" id="CALOZG010000010">
    <property type="protein sequence ID" value="CAH4029832.1"/>
    <property type="molecule type" value="Genomic_DNA"/>
</dbReference>
<feature type="region of interest" description="Disordered" evidence="1">
    <location>
        <begin position="192"/>
        <end position="211"/>
    </location>
</feature>
<dbReference type="Proteomes" id="UP001152562">
    <property type="component" value="Unassembled WGS sequence"/>
</dbReference>
<comment type="caution">
    <text evidence="2">The sequence shown here is derived from an EMBL/GenBank/DDBJ whole genome shotgun (WGS) entry which is preliminary data.</text>
</comment>